<dbReference type="PROSITE" id="PS50157">
    <property type="entry name" value="ZINC_FINGER_C2H2_2"/>
    <property type="match status" value="1"/>
</dbReference>
<keyword evidence="11" id="KW-1185">Reference proteome</keyword>
<organism evidence="12">
    <name type="scientific">Taenia asiatica</name>
    <name type="common">Asian tapeworm</name>
    <dbReference type="NCBI Taxonomy" id="60517"/>
    <lineage>
        <taxon>Eukaryota</taxon>
        <taxon>Metazoa</taxon>
        <taxon>Spiralia</taxon>
        <taxon>Lophotrochozoa</taxon>
        <taxon>Platyhelminthes</taxon>
        <taxon>Cestoda</taxon>
        <taxon>Eucestoda</taxon>
        <taxon>Cyclophyllidea</taxon>
        <taxon>Taeniidae</taxon>
        <taxon>Taenia</taxon>
    </lineage>
</organism>
<keyword evidence="3" id="KW-0677">Repeat</keyword>
<feature type="region of interest" description="Disordered" evidence="8">
    <location>
        <begin position="971"/>
        <end position="1012"/>
    </location>
</feature>
<dbReference type="Gene3D" id="3.30.160.60">
    <property type="entry name" value="Classic Zinc Finger"/>
    <property type="match status" value="1"/>
</dbReference>
<reference evidence="12" key="1">
    <citation type="submission" date="2017-02" db="UniProtKB">
        <authorList>
            <consortium name="WormBaseParasite"/>
        </authorList>
    </citation>
    <scope>IDENTIFICATION</scope>
</reference>
<keyword evidence="5" id="KW-0862">Zinc</keyword>
<dbReference type="WBParaSite" id="TASK_0000470301-mRNA-1">
    <property type="protein sequence ID" value="TASK_0000470301-mRNA-1"/>
    <property type="gene ID" value="TASK_0000470301"/>
</dbReference>
<keyword evidence="4 7" id="KW-0863">Zinc-finger</keyword>
<dbReference type="EMBL" id="UYRS01018365">
    <property type="protein sequence ID" value="VDK33867.1"/>
    <property type="molecule type" value="Genomic_DNA"/>
</dbReference>
<gene>
    <name evidence="10" type="ORF">TASK_LOCUS4704</name>
</gene>
<name>A0A0R3W401_TAEAS</name>
<evidence type="ECO:0000256" key="5">
    <source>
        <dbReference type="ARBA" id="ARBA00022833"/>
    </source>
</evidence>
<feature type="domain" description="C2H2-type" evidence="9">
    <location>
        <begin position="1274"/>
        <end position="1302"/>
    </location>
</feature>
<dbReference type="GO" id="GO:0005634">
    <property type="term" value="C:nucleus"/>
    <property type="evidence" value="ECO:0007669"/>
    <property type="project" value="UniProtKB-SubCell"/>
</dbReference>
<evidence type="ECO:0000256" key="7">
    <source>
        <dbReference type="PROSITE-ProRule" id="PRU00042"/>
    </source>
</evidence>
<evidence type="ECO:0000256" key="6">
    <source>
        <dbReference type="ARBA" id="ARBA00023242"/>
    </source>
</evidence>
<dbReference type="PANTHER" id="PTHR24406">
    <property type="entry name" value="TRANSCRIPTIONAL REPRESSOR CTCFL-RELATED"/>
    <property type="match status" value="1"/>
</dbReference>
<dbReference type="InterPro" id="IPR036236">
    <property type="entry name" value="Znf_C2H2_sf"/>
</dbReference>
<dbReference type="SUPFAM" id="SSF57667">
    <property type="entry name" value="beta-beta-alpha zinc fingers"/>
    <property type="match status" value="1"/>
</dbReference>
<evidence type="ECO:0000313" key="10">
    <source>
        <dbReference type="EMBL" id="VDK33867.1"/>
    </source>
</evidence>
<dbReference type="InterPro" id="IPR050888">
    <property type="entry name" value="ZnF_C2H2-type_TF"/>
</dbReference>
<feature type="compositionally biased region" description="Low complexity" evidence="8">
    <location>
        <begin position="984"/>
        <end position="995"/>
    </location>
</feature>
<feature type="region of interest" description="Disordered" evidence="8">
    <location>
        <begin position="1431"/>
        <end position="1472"/>
    </location>
</feature>
<evidence type="ECO:0000313" key="12">
    <source>
        <dbReference type="WBParaSite" id="TASK_0000470301-mRNA-1"/>
    </source>
</evidence>
<feature type="region of interest" description="Disordered" evidence="8">
    <location>
        <begin position="733"/>
        <end position="812"/>
    </location>
</feature>
<dbReference type="Proteomes" id="UP000282613">
    <property type="component" value="Unassembled WGS sequence"/>
</dbReference>
<dbReference type="InterPro" id="IPR013087">
    <property type="entry name" value="Znf_C2H2_type"/>
</dbReference>
<evidence type="ECO:0000259" key="9">
    <source>
        <dbReference type="PROSITE" id="PS50157"/>
    </source>
</evidence>
<evidence type="ECO:0000256" key="2">
    <source>
        <dbReference type="ARBA" id="ARBA00022723"/>
    </source>
</evidence>
<dbReference type="PROSITE" id="PS00028">
    <property type="entry name" value="ZINC_FINGER_C2H2_1"/>
    <property type="match status" value="1"/>
</dbReference>
<comment type="subcellular location">
    <subcellularLocation>
        <location evidence="1">Nucleus</location>
    </subcellularLocation>
</comment>
<evidence type="ECO:0000256" key="8">
    <source>
        <dbReference type="SAM" id="MobiDB-lite"/>
    </source>
</evidence>
<proteinExistence type="predicted"/>
<keyword evidence="2" id="KW-0479">Metal-binding</keyword>
<dbReference type="SMART" id="SM00355">
    <property type="entry name" value="ZnF_C2H2"/>
    <property type="match status" value="11"/>
</dbReference>
<dbReference type="STRING" id="60517.A0A0R3W401"/>
<protein>
    <submittedName>
        <fullName evidence="12">C2H2-type domain-containing protein</fullName>
    </submittedName>
</protein>
<evidence type="ECO:0000256" key="3">
    <source>
        <dbReference type="ARBA" id="ARBA00022737"/>
    </source>
</evidence>
<feature type="compositionally biased region" description="Polar residues" evidence="8">
    <location>
        <begin position="800"/>
        <end position="812"/>
    </location>
</feature>
<dbReference type="OrthoDB" id="125347at2759"/>
<reference evidence="10 11" key="2">
    <citation type="submission" date="2018-11" db="EMBL/GenBank/DDBJ databases">
        <authorList>
            <consortium name="Pathogen Informatics"/>
        </authorList>
    </citation>
    <scope>NUCLEOTIDE SEQUENCE [LARGE SCALE GENOMIC DNA]</scope>
</reference>
<sequence>MSSCNANLSGVAAEYISSNIHRLEVATGCFVCLQCDATEWRGSWNPECFAAHVDKAHPDSESLSCVFCGLDWPTDRFVPHVAGHFATSDSRSTYLYPCPVPTHSSVCPFQTNNIHCLRVHLLSAHRGEQVIYRCFHCSKREKSLESWVSHVSAHALRIYHCVVTGCHVKSPSKEFLIDHIKRLHDHSSVSLMRESLEFICAYEGHVPSFLRSFLFEKPVQLQALTSSETTSAPPAVSPLNPSTIAATMTTAPLRKPAECVSPCLRCPKCQVATANWSRFQTHLSLCIDNSVSYHLYWCPSCSTVSTEKGLIEEHALAVHDAQASVIVENCCETNITLKESDGYENPPDLDTALLSAVDPLTSQNPPSDSVFSAFSSLLPPSNPNVQTDAGAAIAPLVKTELPSPKATGTDNSLFTNNIFLTPSNLQAVAAMAAALTGLAMNNPQPPPPPIEVVENDAAEVGTDTEMHSNGFDEAPNTPTSSTTTAEEVIRTGRTGEEELVSFPFDEVQFRSELAGQLSAEVIGQLAEKMHKFSSYVIRILGKENHRRVPQCPECDRVFSYGLPDFKRHLLVIHLGAPREHLKDLLRFVRFPKMETAFSDKQEQAAMRRMRPKEIEPGVRKIPLPYSINILRRLTEGLPESTREYIATKMRTYSTMSAIYELKAGLKRYKCGHCYYSSPHALADVRKHILGSHCGISTKHFRFCLQASRLDHVDFCLLSDEKLARLAQEFLTRRQVESAESEASSSGTSNKRPHSRTPSPDPPLVTPREPDENGISRFTTMIPGSKNPVKVRIRGPVPPGESTTSPPSNSFLNTSASVNSASLELSDLPKIPGLEGANQILDLPLPYSEPVLRQLLENAGALPHQVEEMCTKMQVYSSKTMTRICQGDRTLAFRCSCGRLFVTTRQPDSKMRAATLADSRRHVMGVHARIPHEYITICCQASRISRENGFQLYPDEMLHRLAMDRPIKLNSPDAISTPHMHRSPSKGGSSKLGSLPPLRPLADLSGDNSEDEKPIINSRLSLPVAFHPLSDSTSNGGVSGGGDELEESIESDPIDTSVVLSCLNEQSPKDIERIIDLPYSKTALQVLVRGYCPPSYFGILLRKMQVYTAYKVFVTRRRGRRFFCCSGCNSVSPHGMGDIRKHILGVHAKVPERYKAAAMHCSRLSREDNSLLNDENLLQLAKMKWKGTVIKPLSEISLTSSLPIKPEPSASDTQIPRHLRTSVNRLPEDTPMVVLSATPQATGELFSCSACTVASTDCAAMRSHVAREHLGARAYECPQCPEAFNLSSDLISHCSTVHLDCTPAVPPPILPASFQEVMSSVMVNHEEEPLSPTVAAGKDAVSTEDDEMGKLWTCFNSNNNNNNSTIQTAIPSFLSIPSSKPLLPVDVNGVMAPSPAVFPSPLPLATGQFEARPVSNGVGSSRRKPCKANLVQLKQPKTFLEEDTPYPCSSDSGEAVSNPKKSRSDDGAETADL</sequence>
<accession>A0A0R3W401</accession>
<evidence type="ECO:0000313" key="11">
    <source>
        <dbReference type="Proteomes" id="UP000282613"/>
    </source>
</evidence>
<keyword evidence="6" id="KW-0539">Nucleus</keyword>
<evidence type="ECO:0000256" key="1">
    <source>
        <dbReference type="ARBA" id="ARBA00004123"/>
    </source>
</evidence>
<evidence type="ECO:0000256" key="4">
    <source>
        <dbReference type="ARBA" id="ARBA00022771"/>
    </source>
</evidence>
<dbReference type="GO" id="GO:0008270">
    <property type="term" value="F:zinc ion binding"/>
    <property type="evidence" value="ECO:0007669"/>
    <property type="project" value="UniProtKB-KW"/>
</dbReference>